<name>A0AAV4J6P1_9GAST</name>
<keyword evidence="1" id="KW-0812">Transmembrane</keyword>
<keyword evidence="1" id="KW-1133">Transmembrane helix</keyword>
<feature type="transmembrane region" description="Helical" evidence="1">
    <location>
        <begin position="30"/>
        <end position="50"/>
    </location>
</feature>
<accession>A0AAV4J6P1</accession>
<evidence type="ECO:0000256" key="1">
    <source>
        <dbReference type="SAM" id="Phobius"/>
    </source>
</evidence>
<reference evidence="2 3" key="1">
    <citation type="journal article" date="2021" name="Elife">
        <title>Chloroplast acquisition without the gene transfer in kleptoplastic sea slugs, Plakobranchus ocellatus.</title>
        <authorList>
            <person name="Maeda T."/>
            <person name="Takahashi S."/>
            <person name="Yoshida T."/>
            <person name="Shimamura S."/>
            <person name="Takaki Y."/>
            <person name="Nagai Y."/>
            <person name="Toyoda A."/>
            <person name="Suzuki Y."/>
            <person name="Arimoto A."/>
            <person name="Ishii H."/>
            <person name="Satoh N."/>
            <person name="Nishiyama T."/>
            <person name="Hasebe M."/>
            <person name="Maruyama T."/>
            <person name="Minagawa J."/>
            <person name="Obokata J."/>
            <person name="Shigenobu S."/>
        </authorList>
    </citation>
    <scope>NUCLEOTIDE SEQUENCE [LARGE SCALE GENOMIC DNA]</scope>
</reference>
<comment type="caution">
    <text evidence="2">The sequence shown here is derived from an EMBL/GenBank/DDBJ whole genome shotgun (WGS) entry which is preliminary data.</text>
</comment>
<organism evidence="2 3">
    <name type="scientific">Elysia marginata</name>
    <dbReference type="NCBI Taxonomy" id="1093978"/>
    <lineage>
        <taxon>Eukaryota</taxon>
        <taxon>Metazoa</taxon>
        <taxon>Spiralia</taxon>
        <taxon>Lophotrochozoa</taxon>
        <taxon>Mollusca</taxon>
        <taxon>Gastropoda</taxon>
        <taxon>Heterobranchia</taxon>
        <taxon>Euthyneura</taxon>
        <taxon>Panpulmonata</taxon>
        <taxon>Sacoglossa</taxon>
        <taxon>Placobranchoidea</taxon>
        <taxon>Plakobranchidae</taxon>
        <taxon>Elysia</taxon>
    </lineage>
</organism>
<dbReference type="AlphaFoldDB" id="A0AAV4J6P1"/>
<protein>
    <submittedName>
        <fullName evidence="2">Uncharacterized protein</fullName>
    </submittedName>
</protein>
<evidence type="ECO:0000313" key="2">
    <source>
        <dbReference type="EMBL" id="GFS18464.1"/>
    </source>
</evidence>
<evidence type="ECO:0000313" key="3">
    <source>
        <dbReference type="Proteomes" id="UP000762676"/>
    </source>
</evidence>
<dbReference type="EMBL" id="BMAT01013694">
    <property type="protein sequence ID" value="GFS18464.1"/>
    <property type="molecule type" value="Genomic_DNA"/>
</dbReference>
<keyword evidence="3" id="KW-1185">Reference proteome</keyword>
<proteinExistence type="predicted"/>
<sequence length="82" mass="9061">MCIHGKPLSMDGLLDLGSRVPNMKIGPLRLLHASYVAMAGACVLVGHLFARLYQCGGEEYDFFCHEDDIECLMPLINYDLSA</sequence>
<keyword evidence="1" id="KW-0472">Membrane</keyword>
<dbReference type="Proteomes" id="UP000762676">
    <property type="component" value="Unassembled WGS sequence"/>
</dbReference>
<gene>
    <name evidence="2" type="ORF">ElyMa_006848800</name>
</gene>